<proteinExistence type="predicted"/>
<keyword evidence="2" id="KW-0032">Aminotransferase</keyword>
<reference evidence="2" key="1">
    <citation type="submission" date="2020-01" db="EMBL/GenBank/DDBJ databases">
        <authorList>
            <person name="Meier V. D."/>
            <person name="Meier V D."/>
        </authorList>
    </citation>
    <scope>NUCLEOTIDE SEQUENCE</scope>
    <source>
        <strain evidence="2">HLG_WM_MAG_10</strain>
    </source>
</reference>
<dbReference type="InterPro" id="IPR032577">
    <property type="entry name" value="DUF4920"/>
</dbReference>
<organism evidence="2">
    <name type="scientific">uncultured Aureispira sp</name>
    <dbReference type="NCBI Taxonomy" id="1331704"/>
    <lineage>
        <taxon>Bacteria</taxon>
        <taxon>Pseudomonadati</taxon>
        <taxon>Bacteroidota</taxon>
        <taxon>Saprospiria</taxon>
        <taxon>Saprospirales</taxon>
        <taxon>Saprospiraceae</taxon>
        <taxon>Aureispira</taxon>
        <taxon>environmental samples</taxon>
    </lineage>
</organism>
<dbReference type="AlphaFoldDB" id="A0A6S6TTF9"/>
<evidence type="ECO:0000313" key="2">
    <source>
        <dbReference type="EMBL" id="CAA6822674.1"/>
    </source>
</evidence>
<gene>
    <name evidence="2" type="ORF">HELGO_WM46531</name>
</gene>
<sequence length="205" mass="22227">MLRILYLVIFSYTLISCGGNETNTTADSHEGHEHHDHAGHDHDHDHDHAGHDHDHDHGEAKGDGIHYGLEITPDGGIALPDVLAKVKSEEGATELDLGEGNMVKAVAAKVEGNVSEVCKKAGCWLKLATEDGQEIFITTSHEFFVPVDIVGKTVVVEGQAYKSVTTVDELRHYAEDEGQSAEEIAKITEPVTEYKLLATGLVIKS</sequence>
<dbReference type="Pfam" id="PF16267">
    <property type="entry name" value="DUF4920"/>
    <property type="match status" value="1"/>
</dbReference>
<protein>
    <submittedName>
        <fullName evidence="2">Amino acid aminotransferase</fullName>
    </submittedName>
</protein>
<accession>A0A6S6TTF9</accession>
<feature type="compositionally biased region" description="Basic and acidic residues" evidence="1">
    <location>
        <begin position="27"/>
        <end position="63"/>
    </location>
</feature>
<dbReference type="EMBL" id="CACVAQ010000317">
    <property type="protein sequence ID" value="CAA6822674.1"/>
    <property type="molecule type" value="Genomic_DNA"/>
</dbReference>
<name>A0A6S6TTF9_9BACT</name>
<evidence type="ECO:0000256" key="1">
    <source>
        <dbReference type="SAM" id="MobiDB-lite"/>
    </source>
</evidence>
<dbReference type="PROSITE" id="PS51257">
    <property type="entry name" value="PROKAR_LIPOPROTEIN"/>
    <property type="match status" value="1"/>
</dbReference>
<dbReference type="GO" id="GO:0008483">
    <property type="term" value="F:transaminase activity"/>
    <property type="evidence" value="ECO:0007669"/>
    <property type="project" value="UniProtKB-KW"/>
</dbReference>
<keyword evidence="2" id="KW-0808">Transferase</keyword>
<feature type="region of interest" description="Disordered" evidence="1">
    <location>
        <begin position="25"/>
        <end position="63"/>
    </location>
</feature>